<feature type="compositionally biased region" description="Basic and acidic residues" evidence="1">
    <location>
        <begin position="40"/>
        <end position="49"/>
    </location>
</feature>
<evidence type="ECO:0000256" key="1">
    <source>
        <dbReference type="SAM" id="MobiDB-lite"/>
    </source>
</evidence>
<sequence length="93" mass="9633">MTVSNVVPLRAGEDEADFDAPLSPEPPDDKGGKRRGGGGGEKRSDDGGDRFGAVVPLGVRTRRGSTCYVFLDAAGLETTLSAKDMHSAAIIEG</sequence>
<proteinExistence type="predicted"/>
<keyword evidence="3" id="KW-1185">Reference proteome</keyword>
<evidence type="ECO:0000313" key="3">
    <source>
        <dbReference type="Proteomes" id="UP000698752"/>
    </source>
</evidence>
<gene>
    <name evidence="2" type="ORF">GXW78_27595</name>
</gene>
<reference evidence="3" key="1">
    <citation type="journal article" date="2021" name="Syst. Appl. Microbiol.">
        <title>Roseomonas hellenica sp. nov., isolated from roots of wild-growing Alkanna tinctoria.</title>
        <authorList>
            <person name="Rat A."/>
            <person name="Naranjo H.D."/>
            <person name="Lebbe L."/>
            <person name="Cnockaert M."/>
            <person name="Krigas N."/>
            <person name="Grigoriadou K."/>
            <person name="Maloupa E."/>
            <person name="Willems A."/>
        </authorList>
    </citation>
    <scope>NUCLEOTIDE SEQUENCE [LARGE SCALE GENOMIC DNA]</scope>
    <source>
        <strain evidence="3">LMG 31159</strain>
    </source>
</reference>
<evidence type="ECO:0000313" key="2">
    <source>
        <dbReference type="EMBL" id="MBR0653438.1"/>
    </source>
</evidence>
<feature type="region of interest" description="Disordered" evidence="1">
    <location>
        <begin position="1"/>
        <end position="52"/>
    </location>
</feature>
<dbReference type="RefSeq" id="WP_211872143.1">
    <property type="nucleotide sequence ID" value="NZ_JAAEDI010000059.1"/>
</dbReference>
<dbReference type="EMBL" id="JAAEDI010000059">
    <property type="protein sequence ID" value="MBR0653438.1"/>
    <property type="molecule type" value="Genomic_DNA"/>
</dbReference>
<feature type="non-terminal residue" evidence="2">
    <location>
        <position position="93"/>
    </location>
</feature>
<comment type="caution">
    <text evidence="2">The sequence shown here is derived from an EMBL/GenBank/DDBJ whole genome shotgun (WGS) entry which is preliminary data.</text>
</comment>
<accession>A0ABS5EQY6</accession>
<organism evidence="2 3">
    <name type="scientific">Neoroseomonas terrae</name>
    <dbReference type="NCBI Taxonomy" id="424799"/>
    <lineage>
        <taxon>Bacteria</taxon>
        <taxon>Pseudomonadati</taxon>
        <taxon>Pseudomonadota</taxon>
        <taxon>Alphaproteobacteria</taxon>
        <taxon>Acetobacterales</taxon>
        <taxon>Acetobacteraceae</taxon>
        <taxon>Neoroseomonas</taxon>
    </lineage>
</organism>
<protein>
    <submittedName>
        <fullName evidence="2">Uncharacterized protein</fullName>
    </submittedName>
</protein>
<dbReference type="Proteomes" id="UP000698752">
    <property type="component" value="Unassembled WGS sequence"/>
</dbReference>
<name>A0ABS5EQY6_9PROT</name>